<keyword evidence="12" id="KW-1185">Reference proteome</keyword>
<dbReference type="GO" id="GO:0006406">
    <property type="term" value="P:mRNA export from nucleus"/>
    <property type="evidence" value="ECO:0007669"/>
    <property type="project" value="TreeGrafter"/>
</dbReference>
<dbReference type="Proteomes" id="UP000193986">
    <property type="component" value="Unassembled WGS sequence"/>
</dbReference>
<dbReference type="GO" id="GO:0031080">
    <property type="term" value="C:nuclear pore outer ring"/>
    <property type="evidence" value="ECO:0007669"/>
    <property type="project" value="TreeGrafter"/>
</dbReference>
<dbReference type="GO" id="GO:0006606">
    <property type="term" value="P:protein import into nucleus"/>
    <property type="evidence" value="ECO:0007669"/>
    <property type="project" value="TreeGrafter"/>
</dbReference>
<dbReference type="GO" id="GO:0031965">
    <property type="term" value="C:nuclear membrane"/>
    <property type="evidence" value="ECO:0007669"/>
    <property type="project" value="UniProtKB-UniRule"/>
</dbReference>
<accession>A0A1Y2B2E5</accession>
<gene>
    <name evidence="11" type="ORF">BCR39DRAFT_535141</name>
</gene>
<comment type="caution">
    <text evidence="11">The sequence shown here is derived from an EMBL/GenBank/DDBJ whole genome shotgun (WGS) entry which is preliminary data.</text>
</comment>
<evidence type="ECO:0000256" key="2">
    <source>
        <dbReference type="ARBA" id="ARBA00005573"/>
    </source>
</evidence>
<keyword evidence="3 9" id="KW-0813">Transport</keyword>
<protein>
    <recommendedName>
        <fullName evidence="9">Nuclear pore complex protein Nup85</fullName>
    </recommendedName>
</protein>
<dbReference type="FunCoup" id="A0A1Y2B2E5">
    <property type="interactions" value="69"/>
</dbReference>
<dbReference type="GO" id="GO:0045893">
    <property type="term" value="P:positive regulation of DNA-templated transcription"/>
    <property type="evidence" value="ECO:0007669"/>
    <property type="project" value="TreeGrafter"/>
</dbReference>
<dbReference type="Pfam" id="PF07575">
    <property type="entry name" value="Nucleopor_Nup85"/>
    <property type="match status" value="2"/>
</dbReference>
<evidence type="ECO:0000256" key="4">
    <source>
        <dbReference type="ARBA" id="ARBA00022816"/>
    </source>
</evidence>
<evidence type="ECO:0000256" key="6">
    <source>
        <dbReference type="ARBA" id="ARBA00023010"/>
    </source>
</evidence>
<comment type="subcellular location">
    <subcellularLocation>
        <location evidence="1 9">Nucleus</location>
        <location evidence="1 9">Nuclear pore complex</location>
    </subcellularLocation>
</comment>
<evidence type="ECO:0000256" key="3">
    <source>
        <dbReference type="ARBA" id="ARBA00022448"/>
    </source>
</evidence>
<evidence type="ECO:0000313" key="11">
    <source>
        <dbReference type="EMBL" id="ORY28255.1"/>
    </source>
</evidence>
<comment type="subunit">
    <text evidence="9">Component of the nuclear pore complex (NPC).</text>
</comment>
<evidence type="ECO:0000256" key="7">
    <source>
        <dbReference type="ARBA" id="ARBA00023132"/>
    </source>
</evidence>
<comment type="function">
    <text evidence="9">Functions as a component of the nuclear pore complex (NPC).</text>
</comment>
<dbReference type="EMBL" id="MCFC01000032">
    <property type="protein sequence ID" value="ORY28255.1"/>
    <property type="molecule type" value="Genomic_DNA"/>
</dbReference>
<keyword evidence="4 9" id="KW-0509">mRNA transport</keyword>
<dbReference type="InterPro" id="IPR011502">
    <property type="entry name" value="Nucleoporin_Nup85"/>
</dbReference>
<organism evidence="11 12">
    <name type="scientific">Naematelia encephala</name>
    <dbReference type="NCBI Taxonomy" id="71784"/>
    <lineage>
        <taxon>Eukaryota</taxon>
        <taxon>Fungi</taxon>
        <taxon>Dikarya</taxon>
        <taxon>Basidiomycota</taxon>
        <taxon>Agaricomycotina</taxon>
        <taxon>Tremellomycetes</taxon>
        <taxon>Tremellales</taxon>
        <taxon>Naemateliaceae</taxon>
        <taxon>Naematelia</taxon>
    </lineage>
</organism>
<dbReference type="PANTHER" id="PTHR13373">
    <property type="entry name" value="FROUNT PROTEIN-RELATED"/>
    <property type="match status" value="1"/>
</dbReference>
<keyword evidence="8 9" id="KW-0539">Nucleus</keyword>
<dbReference type="InParanoid" id="A0A1Y2B2E5"/>
<dbReference type="PANTHER" id="PTHR13373:SF21">
    <property type="entry name" value="NUCLEAR PORE COMPLEX PROTEIN NUP85"/>
    <property type="match status" value="1"/>
</dbReference>
<dbReference type="STRING" id="71784.A0A1Y2B2E5"/>
<keyword evidence="5 9" id="KW-0653">Protein transport</keyword>
<evidence type="ECO:0000256" key="10">
    <source>
        <dbReference type="SAM" id="MobiDB-lite"/>
    </source>
</evidence>
<evidence type="ECO:0000313" key="12">
    <source>
        <dbReference type="Proteomes" id="UP000193986"/>
    </source>
</evidence>
<evidence type="ECO:0000256" key="9">
    <source>
        <dbReference type="RuleBase" id="RU365073"/>
    </source>
</evidence>
<feature type="region of interest" description="Disordered" evidence="10">
    <location>
        <begin position="1"/>
        <end position="36"/>
    </location>
</feature>
<evidence type="ECO:0000256" key="1">
    <source>
        <dbReference type="ARBA" id="ARBA00004567"/>
    </source>
</evidence>
<keyword evidence="7 9" id="KW-0906">Nuclear pore complex</keyword>
<reference evidence="11 12" key="1">
    <citation type="submission" date="2016-07" db="EMBL/GenBank/DDBJ databases">
        <title>Pervasive Adenine N6-methylation of Active Genes in Fungi.</title>
        <authorList>
            <consortium name="DOE Joint Genome Institute"/>
            <person name="Mondo S.J."/>
            <person name="Dannebaum R.O."/>
            <person name="Kuo R.C."/>
            <person name="Labutti K."/>
            <person name="Haridas S."/>
            <person name="Kuo A."/>
            <person name="Salamov A."/>
            <person name="Ahrendt S.R."/>
            <person name="Lipzen A."/>
            <person name="Sullivan W."/>
            <person name="Andreopoulos W.B."/>
            <person name="Clum A."/>
            <person name="Lindquist E."/>
            <person name="Daum C."/>
            <person name="Ramamoorthy G.K."/>
            <person name="Gryganskyi A."/>
            <person name="Culley D."/>
            <person name="Magnuson J.K."/>
            <person name="James T.Y."/>
            <person name="O'Malley M.A."/>
            <person name="Stajich J.E."/>
            <person name="Spatafora J.W."/>
            <person name="Visel A."/>
            <person name="Grigoriev I.V."/>
        </authorList>
    </citation>
    <scope>NUCLEOTIDE SEQUENCE [LARGE SCALE GENOMIC DNA]</scope>
    <source>
        <strain evidence="11 12">68-887.2</strain>
    </source>
</reference>
<proteinExistence type="inferred from homology"/>
<keyword evidence="9" id="KW-0472">Membrane</keyword>
<dbReference type="AlphaFoldDB" id="A0A1Y2B2E5"/>
<dbReference type="GO" id="GO:0017056">
    <property type="term" value="F:structural constituent of nuclear pore"/>
    <property type="evidence" value="ECO:0007669"/>
    <property type="project" value="TreeGrafter"/>
</dbReference>
<name>A0A1Y2B2E5_9TREE</name>
<dbReference type="OrthoDB" id="17644at2759"/>
<sequence>MAGFSFSQPSAGSPFSFSSQKMDPSSSKQTPFTFASATPSNDASLLFPQKNGAVATNGANADMDSGKDDIETLHLEPSAFSRKGKEKWKASGRGIMAAVCPVGGETASYISSSSSNDPNQAAGKVDNLSLPDRTVYFSSSSSFPEPLLSFYVETYTLFTSLQRIAAVDLRLPSEGIRNVTAEAWDRHGNLVGAGSLLGPPGAETVGHMRRLVTMYLEELMRVREAEDLDPEIKARYDAVYHIFHLAEILYLPQDGRGEGLLGEELLDWLNDVDPAPDNTLGNEIMQTRDPWTHPAFWPYVNRCLLRGFHLPASSFLRTLTAHPHSPIAKLGSLLSSHLSLLPRSHNTTAYPLDHQFLTAHKQWESRFRAELAAFLGARGNGRWLDDGKGGKDWREFEESFKLVVELMEGNVERVLEEAGDWREAVGAWGVLVEPGMRRDDLPRVMKSIIKTVPVDRTVLDDSIQAHLCMGKIIQALTDCHELDAWLAAHLGDVFDKLMMIPDDEERFETSLRDYFLLEYTDFLATSTRASSLWRIIADYLSAAGDEGRGRLNTFILHIGLESNDLKRADKQPQANGDVSDMEVEASGIEAEYRHFADLREACVELRLEDEWKTISRLMGDRLLRQEKFGLAATMCLQAEDGYTLSRIAERILETFVLHGGEAYLTVVDTLPVTLLNEAPQAFQDLQKDPESALPLDLPNQTAVSIFASRLAFLAEFRDYLLFLGQGARDLAASRLVGLMTTGIAPASFWAVLLAESVPLLEDADVLFSADDTFELLRVLEDVTTHASFAPSDYLSQVSMVVHRQAGQTQSSKDLSAAWKKLEEVRLALARNLSRALVTGFDNPF</sequence>
<evidence type="ECO:0000256" key="8">
    <source>
        <dbReference type="ARBA" id="ARBA00023242"/>
    </source>
</evidence>
<evidence type="ECO:0000256" key="5">
    <source>
        <dbReference type="ARBA" id="ARBA00022927"/>
    </source>
</evidence>
<comment type="similarity">
    <text evidence="2 9">Belongs to the nucleoporin Nup85 family.</text>
</comment>
<keyword evidence="6 9" id="KW-0811">Translocation</keyword>